<dbReference type="WBParaSite" id="nRc.2.0.1.t07479-RA">
    <property type="protein sequence ID" value="nRc.2.0.1.t07479-RA"/>
    <property type="gene ID" value="nRc.2.0.1.g07479"/>
</dbReference>
<name>A0A915I1A5_ROMCU</name>
<dbReference type="AlphaFoldDB" id="A0A915I1A5"/>
<accession>A0A915I1A5</accession>
<organism evidence="1 2">
    <name type="scientific">Romanomermis culicivorax</name>
    <name type="common">Nematode worm</name>
    <dbReference type="NCBI Taxonomy" id="13658"/>
    <lineage>
        <taxon>Eukaryota</taxon>
        <taxon>Metazoa</taxon>
        <taxon>Ecdysozoa</taxon>
        <taxon>Nematoda</taxon>
        <taxon>Enoplea</taxon>
        <taxon>Dorylaimia</taxon>
        <taxon>Mermithida</taxon>
        <taxon>Mermithoidea</taxon>
        <taxon>Mermithidae</taxon>
        <taxon>Romanomermis</taxon>
    </lineage>
</organism>
<protein>
    <submittedName>
        <fullName evidence="2">Uncharacterized protein</fullName>
    </submittedName>
</protein>
<evidence type="ECO:0000313" key="2">
    <source>
        <dbReference type="WBParaSite" id="nRc.2.0.1.t07479-RA"/>
    </source>
</evidence>
<keyword evidence="1" id="KW-1185">Reference proteome</keyword>
<evidence type="ECO:0000313" key="1">
    <source>
        <dbReference type="Proteomes" id="UP000887565"/>
    </source>
</evidence>
<sequence length="152" mass="16382">SPAAQALALAPLSALLPLPPQYVTPVVRDLLTELPFVGYANLLASYQIPKKSATVKSSPAIMISPPPSTHIIAQGSPPRIPTDLAMEVMDQIESMNLTDASPIQDPMLAVWSVDLAKKYLHLLWALLNERAQIEALTATDVVLATPLPMRLL</sequence>
<reference evidence="2" key="1">
    <citation type="submission" date="2022-11" db="UniProtKB">
        <authorList>
            <consortium name="WormBaseParasite"/>
        </authorList>
    </citation>
    <scope>IDENTIFICATION</scope>
</reference>
<dbReference type="Proteomes" id="UP000887565">
    <property type="component" value="Unplaced"/>
</dbReference>
<proteinExistence type="predicted"/>